<reference evidence="1 2" key="1">
    <citation type="submission" date="2014-05" db="EMBL/GenBank/DDBJ databases">
        <title>Draft genome sequence of a rare smut relative, Tilletiaria anomala UBC 951.</title>
        <authorList>
            <consortium name="DOE Joint Genome Institute"/>
            <person name="Toome M."/>
            <person name="Kuo A."/>
            <person name="Henrissat B."/>
            <person name="Lipzen A."/>
            <person name="Tritt A."/>
            <person name="Yoshinaga Y."/>
            <person name="Zane M."/>
            <person name="Barry K."/>
            <person name="Grigoriev I.V."/>
            <person name="Spatafora J.W."/>
            <person name="Aimea M.C."/>
        </authorList>
    </citation>
    <scope>NUCLEOTIDE SEQUENCE [LARGE SCALE GENOMIC DNA]</scope>
    <source>
        <strain evidence="1 2">UBC 951</strain>
    </source>
</reference>
<dbReference type="Proteomes" id="UP000027361">
    <property type="component" value="Unassembled WGS sequence"/>
</dbReference>
<evidence type="ECO:0000313" key="2">
    <source>
        <dbReference type="Proteomes" id="UP000027361"/>
    </source>
</evidence>
<gene>
    <name evidence="1" type="ORF">K437DRAFT_271620</name>
</gene>
<dbReference type="STRING" id="1037660.A0A066WRW3"/>
<dbReference type="HOGENOM" id="CLU_1267673_0_0_1"/>
<dbReference type="EMBL" id="JMSN01000002">
    <property type="protein sequence ID" value="KDN53390.1"/>
    <property type="molecule type" value="Genomic_DNA"/>
</dbReference>
<comment type="caution">
    <text evidence="1">The sequence shown here is derived from an EMBL/GenBank/DDBJ whole genome shotgun (WGS) entry which is preliminary data.</text>
</comment>
<dbReference type="GeneID" id="25266284"/>
<dbReference type="InParanoid" id="A0A066WRW3"/>
<name>A0A066WRW3_TILAU</name>
<keyword evidence="2" id="KW-1185">Reference proteome</keyword>
<sequence length="218" mass="23578">MRAARSEQLHTALCLVMESCNTANGHAAPTAGELSSTLDQLSIFDPDLFPTLLPRIHELMTLIIEASKDVNSLAQPDTETSGAAPAQTLPGLALASATAPAPPGQQSTSSLPSFVLGATSEEEMTNTWDDYAFQQTVKRSVARPTELQKKIVREAQILRETLSNARLAVEQLSGGGLSLKRQREVIEMLEKQEIRQKELEASFVARSAFPTPSDMDTS</sequence>
<accession>A0A066WRW3</accession>
<evidence type="ECO:0000313" key="1">
    <source>
        <dbReference type="EMBL" id="KDN53390.1"/>
    </source>
</evidence>
<evidence type="ECO:0008006" key="3">
    <source>
        <dbReference type="Google" id="ProtNLM"/>
    </source>
</evidence>
<protein>
    <recommendedName>
        <fullName evidence="3">Mediator of RNA polymerase II transcription subunit 9</fullName>
    </recommendedName>
</protein>
<organism evidence="1 2">
    <name type="scientific">Tilletiaria anomala (strain ATCC 24038 / CBS 436.72 / UBC 951)</name>
    <dbReference type="NCBI Taxonomy" id="1037660"/>
    <lineage>
        <taxon>Eukaryota</taxon>
        <taxon>Fungi</taxon>
        <taxon>Dikarya</taxon>
        <taxon>Basidiomycota</taxon>
        <taxon>Ustilaginomycotina</taxon>
        <taxon>Exobasidiomycetes</taxon>
        <taxon>Georgefischeriales</taxon>
        <taxon>Tilletiariaceae</taxon>
        <taxon>Tilletiaria</taxon>
    </lineage>
</organism>
<dbReference type="AlphaFoldDB" id="A0A066WRW3"/>
<dbReference type="RefSeq" id="XP_013246229.1">
    <property type="nucleotide sequence ID" value="XM_013390775.1"/>
</dbReference>
<proteinExistence type="predicted"/>
<dbReference type="OrthoDB" id="10586857at2759"/>